<dbReference type="OrthoDB" id="5835829at2759"/>
<dbReference type="GO" id="GO:0008194">
    <property type="term" value="F:UDP-glycosyltransferase activity"/>
    <property type="evidence" value="ECO:0007669"/>
    <property type="project" value="InterPro"/>
</dbReference>
<dbReference type="Pfam" id="PF00201">
    <property type="entry name" value="UDPGT"/>
    <property type="match status" value="1"/>
</dbReference>
<dbReference type="PROSITE" id="PS00375">
    <property type="entry name" value="UDPGT"/>
    <property type="match status" value="1"/>
</dbReference>
<dbReference type="InterPro" id="IPR002213">
    <property type="entry name" value="UDP_glucos_trans"/>
</dbReference>
<dbReference type="Gene3D" id="3.40.50.2000">
    <property type="entry name" value="Glycogen Phosphorylase B"/>
    <property type="match status" value="2"/>
</dbReference>
<dbReference type="EMBL" id="QPKB01000001">
    <property type="protein sequence ID" value="RWR72903.1"/>
    <property type="molecule type" value="Genomic_DNA"/>
</dbReference>
<sequence>MATKSLYQKQICNKVDDSGTFFSAGIPTKEAKIHLSPTVNTSHFGWLFIGDPATQQTFFKFIHRSSHSLKLAQHIICNSFHAIEQYTFDLSPQTLPIGPLDVQSDGNFWPQDSNCLTWLEQQPTSSVIYIAFGSITVFNPHQFQELAHGLVLCGRPFLWVVRSDPTDGSTPPYPDGFLERVADRGLVVGWSPQQNVLAHPSVACFITHCGWNSTVEGLVNGVPMLCWPYFADQFLNQVYVSDVWRVRLKMDPDGDGIIPRGEIKKKVEDLLGDEGVKARVLELKEMAKKSVTEGGSSSKVFKDFVRVI</sequence>
<dbReference type="SUPFAM" id="SSF53756">
    <property type="entry name" value="UDP-Glycosyltransferase/glycogen phosphorylase"/>
    <property type="match status" value="1"/>
</dbReference>
<keyword evidence="3" id="KW-0328">Glycosyltransferase</keyword>
<dbReference type="FunFam" id="3.40.50.2000:FF:000061">
    <property type="entry name" value="UDP-glycosyltransferase 83A1"/>
    <property type="match status" value="1"/>
</dbReference>
<dbReference type="AlphaFoldDB" id="A0A3S3M444"/>
<dbReference type="PANTHER" id="PTHR48045:SF21">
    <property type="entry name" value="UDP-GLYCOSYLTRANSFERASE 83A1"/>
    <property type="match status" value="1"/>
</dbReference>
<evidence type="ECO:0000256" key="3">
    <source>
        <dbReference type="RuleBase" id="RU003718"/>
    </source>
</evidence>
<evidence type="ECO:0000313" key="5">
    <source>
        <dbReference type="Proteomes" id="UP000283530"/>
    </source>
</evidence>
<dbReference type="InterPro" id="IPR035595">
    <property type="entry name" value="UDP_glycos_trans_CS"/>
</dbReference>
<accession>A0A3S3M444</accession>
<keyword evidence="5" id="KW-1185">Reference proteome</keyword>
<dbReference type="CDD" id="cd03784">
    <property type="entry name" value="GT1_Gtf-like"/>
    <property type="match status" value="1"/>
</dbReference>
<evidence type="ECO:0000256" key="2">
    <source>
        <dbReference type="ARBA" id="ARBA00022679"/>
    </source>
</evidence>
<dbReference type="PANTHER" id="PTHR48045">
    <property type="entry name" value="UDP-GLYCOSYLTRANSFERASE 72B1"/>
    <property type="match status" value="1"/>
</dbReference>
<name>A0A3S3M444_9MAGN</name>
<reference evidence="4 5" key="1">
    <citation type="journal article" date="2019" name="Nat. Plants">
        <title>Stout camphor tree genome fills gaps in understanding of flowering plant genome evolution.</title>
        <authorList>
            <person name="Chaw S.M."/>
            <person name="Liu Y.C."/>
            <person name="Wu Y.W."/>
            <person name="Wang H.Y."/>
            <person name="Lin C.I."/>
            <person name="Wu C.S."/>
            <person name="Ke H.M."/>
            <person name="Chang L.Y."/>
            <person name="Hsu C.Y."/>
            <person name="Yang H.T."/>
            <person name="Sudianto E."/>
            <person name="Hsu M.H."/>
            <person name="Wu K.P."/>
            <person name="Wang L.N."/>
            <person name="Leebens-Mack J.H."/>
            <person name="Tsai I.J."/>
        </authorList>
    </citation>
    <scope>NUCLEOTIDE SEQUENCE [LARGE SCALE GENOMIC DNA]</scope>
    <source>
        <strain evidence="5">cv. Chaw 1501</strain>
        <tissue evidence="4">Young leaves</tissue>
    </source>
</reference>
<dbReference type="STRING" id="337451.A0A3S3M444"/>
<gene>
    <name evidence="4" type="ORF">CKAN_00115000</name>
</gene>
<keyword evidence="2 3" id="KW-0808">Transferase</keyword>
<dbReference type="Proteomes" id="UP000283530">
    <property type="component" value="Unassembled WGS sequence"/>
</dbReference>
<evidence type="ECO:0000313" key="4">
    <source>
        <dbReference type="EMBL" id="RWR72903.1"/>
    </source>
</evidence>
<protein>
    <submittedName>
        <fullName evidence="4">UDP-glycosyltransferase 83A1</fullName>
    </submittedName>
</protein>
<comment type="similarity">
    <text evidence="1 3">Belongs to the UDP-glycosyltransferase family.</text>
</comment>
<comment type="caution">
    <text evidence="4">The sequence shown here is derived from an EMBL/GenBank/DDBJ whole genome shotgun (WGS) entry which is preliminary data.</text>
</comment>
<organism evidence="4 5">
    <name type="scientific">Cinnamomum micranthum f. kanehirae</name>
    <dbReference type="NCBI Taxonomy" id="337451"/>
    <lineage>
        <taxon>Eukaryota</taxon>
        <taxon>Viridiplantae</taxon>
        <taxon>Streptophyta</taxon>
        <taxon>Embryophyta</taxon>
        <taxon>Tracheophyta</taxon>
        <taxon>Spermatophyta</taxon>
        <taxon>Magnoliopsida</taxon>
        <taxon>Magnoliidae</taxon>
        <taxon>Laurales</taxon>
        <taxon>Lauraceae</taxon>
        <taxon>Cinnamomum</taxon>
    </lineage>
</organism>
<proteinExistence type="inferred from homology"/>
<evidence type="ECO:0000256" key="1">
    <source>
        <dbReference type="ARBA" id="ARBA00009995"/>
    </source>
</evidence>